<dbReference type="Proteomes" id="UP000207598">
    <property type="component" value="Unassembled WGS sequence"/>
</dbReference>
<dbReference type="InterPro" id="IPR002575">
    <property type="entry name" value="Aminoglycoside_PTrfase"/>
</dbReference>
<evidence type="ECO:0000259" key="1">
    <source>
        <dbReference type="Pfam" id="PF01636"/>
    </source>
</evidence>
<keyword evidence="3" id="KW-1185">Reference proteome</keyword>
<reference evidence="2 3" key="1">
    <citation type="submission" date="2017-05" db="EMBL/GenBank/DDBJ databases">
        <authorList>
            <person name="Song R."/>
            <person name="Chenine A.L."/>
            <person name="Ruprecht R.M."/>
        </authorList>
    </citation>
    <scope>NUCLEOTIDE SEQUENCE [LARGE SCALE GENOMIC DNA]</scope>
    <source>
        <strain evidence="2 3">CECT 8898</strain>
    </source>
</reference>
<proteinExistence type="predicted"/>
<evidence type="ECO:0000313" key="3">
    <source>
        <dbReference type="Proteomes" id="UP000207598"/>
    </source>
</evidence>
<dbReference type="InterPro" id="IPR011009">
    <property type="entry name" value="Kinase-like_dom_sf"/>
</dbReference>
<sequence>MRLTPDAALRIAGDALARHGGGTGLRLLRAGEGPAQAHLFTAQTAAGPVLLKLWPESAAERAARQARRQRQVARSLRDGPYRVPGVTFFDAEARVLAMPLVTGQDLAALWSDSDTRAPQAAGGWLAAYHGLTRRTCAFDPTGQVNWLARLVAAGESGARTIPDLPGFTAAARRVTALAQAATGHATVRAVTHRDMTLSNLILDTDGTVWGIDLENSREDEPLRDLFTLALDLRTQGPGDGEQAATQLSQAYGDTGTDPQVRLALQGCFCLWVWANTPLTPSIRQTRRLEVAEALLRRDTPAI</sequence>
<dbReference type="EMBL" id="FXYF01000002">
    <property type="protein sequence ID" value="SMX36206.1"/>
    <property type="molecule type" value="Genomic_DNA"/>
</dbReference>
<evidence type="ECO:0000313" key="2">
    <source>
        <dbReference type="EMBL" id="SMX36206.1"/>
    </source>
</evidence>
<organism evidence="2 3">
    <name type="scientific">Maliponia aquimaris</name>
    <dbReference type="NCBI Taxonomy" id="1673631"/>
    <lineage>
        <taxon>Bacteria</taxon>
        <taxon>Pseudomonadati</taxon>
        <taxon>Pseudomonadota</taxon>
        <taxon>Alphaproteobacteria</taxon>
        <taxon>Rhodobacterales</taxon>
        <taxon>Paracoccaceae</taxon>
        <taxon>Maliponia</taxon>
    </lineage>
</organism>
<protein>
    <submittedName>
        <fullName evidence="2">Phosphotransferase enzyme family protein</fullName>
    </submittedName>
</protein>
<dbReference type="AlphaFoldDB" id="A0A238K2M5"/>
<dbReference type="SUPFAM" id="SSF56112">
    <property type="entry name" value="Protein kinase-like (PK-like)"/>
    <property type="match status" value="1"/>
</dbReference>
<accession>A0A238K2M5</accession>
<dbReference type="Gene3D" id="3.90.1200.10">
    <property type="match status" value="1"/>
</dbReference>
<feature type="domain" description="Aminoglycoside phosphotransferase" evidence="1">
    <location>
        <begin position="42"/>
        <end position="255"/>
    </location>
</feature>
<gene>
    <name evidence="2" type="ORF">MAA8898_00787</name>
</gene>
<dbReference type="Pfam" id="PF01636">
    <property type="entry name" value="APH"/>
    <property type="match status" value="1"/>
</dbReference>
<name>A0A238K2M5_9RHOB</name>
<dbReference type="OrthoDB" id="7847519at2"/>
<keyword evidence="2" id="KW-0808">Transferase</keyword>
<dbReference type="RefSeq" id="WP_094019667.1">
    <property type="nucleotide sequence ID" value="NZ_FXYF01000002.1"/>
</dbReference>
<dbReference type="GO" id="GO:0016740">
    <property type="term" value="F:transferase activity"/>
    <property type="evidence" value="ECO:0007669"/>
    <property type="project" value="UniProtKB-KW"/>
</dbReference>